<organism evidence="1 2">
    <name type="scientific">Mycobacterium asiaticum</name>
    <dbReference type="NCBI Taxonomy" id="1790"/>
    <lineage>
        <taxon>Bacteria</taxon>
        <taxon>Bacillati</taxon>
        <taxon>Actinomycetota</taxon>
        <taxon>Actinomycetes</taxon>
        <taxon>Mycobacteriales</taxon>
        <taxon>Mycobacteriaceae</taxon>
        <taxon>Mycobacterium</taxon>
    </lineage>
</organism>
<name>A0A1A3L2S1_MYCAS</name>
<dbReference type="EMBL" id="LZLM01000002">
    <property type="protein sequence ID" value="OBJ90903.1"/>
    <property type="molecule type" value="Genomic_DNA"/>
</dbReference>
<proteinExistence type="predicted"/>
<reference evidence="1 2" key="1">
    <citation type="submission" date="2016-06" db="EMBL/GenBank/DDBJ databases">
        <authorList>
            <person name="Kjaerup R.B."/>
            <person name="Dalgaard T.S."/>
            <person name="Juul-Madsen H.R."/>
        </authorList>
    </citation>
    <scope>NUCLEOTIDE SEQUENCE [LARGE SCALE GENOMIC DNA]</scope>
    <source>
        <strain evidence="1 2">1276495.2</strain>
    </source>
</reference>
<dbReference type="RefSeq" id="WP_065137760.1">
    <property type="nucleotide sequence ID" value="NZ_LZLM01000002.1"/>
</dbReference>
<evidence type="ECO:0000313" key="2">
    <source>
        <dbReference type="Proteomes" id="UP000093925"/>
    </source>
</evidence>
<comment type="caution">
    <text evidence="1">The sequence shown here is derived from an EMBL/GenBank/DDBJ whole genome shotgun (WGS) entry which is preliminary data.</text>
</comment>
<dbReference type="Proteomes" id="UP000093925">
    <property type="component" value="Unassembled WGS sequence"/>
</dbReference>
<accession>A0A1A3L2S1</accession>
<dbReference type="AlphaFoldDB" id="A0A1A3L2S1"/>
<evidence type="ECO:0000313" key="1">
    <source>
        <dbReference type="EMBL" id="OBJ90903.1"/>
    </source>
</evidence>
<gene>
    <name evidence="1" type="ORF">A5640_02080</name>
</gene>
<protein>
    <submittedName>
        <fullName evidence="1">Uncharacterized protein</fullName>
    </submittedName>
</protein>
<sequence>MNTPDDLTPSERIQAILTQAVAGLDPIDREERIAWCQANDEHGVRMQLDGDLRIFNWGGRVLAMVHQDVLLGTGPIEASFVPAVPDDPRELM</sequence>